<dbReference type="PANTHER" id="PTHR28019:SF7">
    <property type="entry name" value="SUR7 PROTEIN"/>
    <property type="match status" value="1"/>
</dbReference>
<gene>
    <name evidence="2" type="ORF">PENANT_c025G07283</name>
</gene>
<reference evidence="3" key="1">
    <citation type="journal article" date="2017" name="Nat. Microbiol.">
        <title>Global analysis of biosynthetic gene clusters reveals vast potential of secondary metabolite production in Penicillium species.</title>
        <authorList>
            <person name="Nielsen J.C."/>
            <person name="Grijseels S."/>
            <person name="Prigent S."/>
            <person name="Ji B."/>
            <person name="Dainat J."/>
            <person name="Nielsen K.F."/>
            <person name="Frisvad J.C."/>
            <person name="Workman M."/>
            <person name="Nielsen J."/>
        </authorList>
    </citation>
    <scope>NUCLEOTIDE SEQUENCE [LARGE SCALE GENOMIC DNA]</scope>
    <source>
        <strain evidence="3">IBT 31811</strain>
    </source>
</reference>
<dbReference type="Pfam" id="PF06687">
    <property type="entry name" value="SUR7"/>
    <property type="match status" value="1"/>
</dbReference>
<keyword evidence="1" id="KW-1133">Transmembrane helix</keyword>
<evidence type="ECO:0000313" key="2">
    <source>
        <dbReference type="EMBL" id="OQD81818.1"/>
    </source>
</evidence>
<proteinExistence type="predicted"/>
<dbReference type="InterPro" id="IPR009571">
    <property type="entry name" value="SUR7/Rim9-like_fungi"/>
</dbReference>
<feature type="transmembrane region" description="Helical" evidence="1">
    <location>
        <begin position="6"/>
        <end position="27"/>
    </location>
</feature>
<dbReference type="PANTHER" id="PTHR28019">
    <property type="entry name" value="CELL MEMBRANE PROTEIN YLR413W-RELATED"/>
    <property type="match status" value="1"/>
</dbReference>
<protein>
    <submittedName>
        <fullName evidence="2">Uncharacterized protein</fullName>
    </submittedName>
</protein>
<dbReference type="GO" id="GO:0051285">
    <property type="term" value="C:cell cortex of cell tip"/>
    <property type="evidence" value="ECO:0007669"/>
    <property type="project" value="TreeGrafter"/>
</dbReference>
<evidence type="ECO:0000256" key="1">
    <source>
        <dbReference type="SAM" id="Phobius"/>
    </source>
</evidence>
<dbReference type="AlphaFoldDB" id="A0A1V6PXP0"/>
<dbReference type="Proteomes" id="UP000191672">
    <property type="component" value="Unassembled WGS sequence"/>
</dbReference>
<dbReference type="GO" id="GO:0005886">
    <property type="term" value="C:plasma membrane"/>
    <property type="evidence" value="ECO:0007669"/>
    <property type="project" value="InterPro"/>
</dbReference>
<dbReference type="InterPro" id="IPR052413">
    <property type="entry name" value="SUR7_domain"/>
</dbReference>
<keyword evidence="1" id="KW-0812">Transmembrane</keyword>
<sequence length="235" mass="25543">MALIDFKALFPTITAFIAFIITILCLFAGTQKDFLDGADLLTLYTPSATPSNTQNVAHDFYSVHIMSYCSGELGTTDPSAGVTRNVTTCSNRTILFAFDPTQAWPKEVTHGAELDWPRVIADDFHAFRYHITHSHSHSHHGFDRGHGYDYDYDSFGSSSLTIASIIATVLAFEFVSLVNAHGEGSNVSASYGEKFLGMTWAAVGLLLAGSVASFVNVFIRTRAAPAFAVEKDIEG</sequence>
<evidence type="ECO:0000313" key="3">
    <source>
        <dbReference type="Proteomes" id="UP000191672"/>
    </source>
</evidence>
<comment type="caution">
    <text evidence="2">The sequence shown here is derived from an EMBL/GenBank/DDBJ whole genome shotgun (WGS) entry which is preliminary data.</text>
</comment>
<accession>A0A1V6PXP0</accession>
<name>A0A1V6PXP0_9EURO</name>
<keyword evidence="1" id="KW-0472">Membrane</keyword>
<organism evidence="2 3">
    <name type="scientific">Penicillium antarcticum</name>
    <dbReference type="NCBI Taxonomy" id="416450"/>
    <lineage>
        <taxon>Eukaryota</taxon>
        <taxon>Fungi</taxon>
        <taxon>Dikarya</taxon>
        <taxon>Ascomycota</taxon>
        <taxon>Pezizomycotina</taxon>
        <taxon>Eurotiomycetes</taxon>
        <taxon>Eurotiomycetidae</taxon>
        <taxon>Eurotiales</taxon>
        <taxon>Aspergillaceae</taxon>
        <taxon>Penicillium</taxon>
    </lineage>
</organism>
<dbReference type="GO" id="GO:0031505">
    <property type="term" value="P:fungal-type cell wall organization"/>
    <property type="evidence" value="ECO:0007669"/>
    <property type="project" value="TreeGrafter"/>
</dbReference>
<feature type="transmembrane region" description="Helical" evidence="1">
    <location>
        <begin position="160"/>
        <end position="178"/>
    </location>
</feature>
<dbReference type="EMBL" id="MDYN01000025">
    <property type="protein sequence ID" value="OQD81818.1"/>
    <property type="molecule type" value="Genomic_DNA"/>
</dbReference>
<keyword evidence="3" id="KW-1185">Reference proteome</keyword>
<feature type="transmembrane region" description="Helical" evidence="1">
    <location>
        <begin position="198"/>
        <end position="219"/>
    </location>
</feature>